<organism evidence="1">
    <name type="scientific">marine sediment metagenome</name>
    <dbReference type="NCBI Taxonomy" id="412755"/>
    <lineage>
        <taxon>unclassified sequences</taxon>
        <taxon>metagenomes</taxon>
        <taxon>ecological metagenomes</taxon>
    </lineage>
</organism>
<dbReference type="AlphaFoldDB" id="A0A0F9ENT0"/>
<evidence type="ECO:0000313" key="1">
    <source>
        <dbReference type="EMBL" id="KKL67901.1"/>
    </source>
</evidence>
<protein>
    <submittedName>
        <fullName evidence="1">Uncharacterized protein</fullName>
    </submittedName>
</protein>
<reference evidence="1" key="1">
    <citation type="journal article" date="2015" name="Nature">
        <title>Complex archaea that bridge the gap between prokaryotes and eukaryotes.</title>
        <authorList>
            <person name="Spang A."/>
            <person name="Saw J.H."/>
            <person name="Jorgensen S.L."/>
            <person name="Zaremba-Niedzwiedzka K."/>
            <person name="Martijn J."/>
            <person name="Lind A.E."/>
            <person name="van Eijk R."/>
            <person name="Schleper C."/>
            <person name="Guy L."/>
            <person name="Ettema T.J."/>
        </authorList>
    </citation>
    <scope>NUCLEOTIDE SEQUENCE</scope>
</reference>
<name>A0A0F9ENT0_9ZZZZ</name>
<accession>A0A0F9ENT0</accession>
<comment type="caution">
    <text evidence="1">The sequence shown here is derived from an EMBL/GenBank/DDBJ whole genome shotgun (WGS) entry which is preliminary data.</text>
</comment>
<sequence>MENENKKCKDLVKENYESRIKDLITLWDSEEGETEELGGLADYGLDISKVEAGTFEKQREDYIRYQLSWGGPSDEFRIFKNGDVEYWYMDWNDGAKIEVVGKYAKLIKDVVSIAIDLSEFIV</sequence>
<dbReference type="EMBL" id="LAZR01026710">
    <property type="protein sequence ID" value="KKL67901.1"/>
    <property type="molecule type" value="Genomic_DNA"/>
</dbReference>
<proteinExistence type="predicted"/>
<gene>
    <name evidence="1" type="ORF">LCGC14_2130370</name>
</gene>